<organism evidence="1 2">
    <name type="scientific">Lentinus tigrinus ALCF2SS1-6</name>
    <dbReference type="NCBI Taxonomy" id="1328759"/>
    <lineage>
        <taxon>Eukaryota</taxon>
        <taxon>Fungi</taxon>
        <taxon>Dikarya</taxon>
        <taxon>Basidiomycota</taxon>
        <taxon>Agaricomycotina</taxon>
        <taxon>Agaricomycetes</taxon>
        <taxon>Polyporales</taxon>
        <taxon>Polyporaceae</taxon>
        <taxon>Lentinus</taxon>
    </lineage>
</organism>
<name>A0A5C2S7G3_9APHY</name>
<protein>
    <submittedName>
        <fullName evidence="1">Uncharacterized protein</fullName>
    </submittedName>
</protein>
<dbReference type="AlphaFoldDB" id="A0A5C2S7G3"/>
<accession>A0A5C2S7G3</accession>
<proteinExistence type="predicted"/>
<gene>
    <name evidence="1" type="ORF">L227DRAFT_235331</name>
</gene>
<keyword evidence="2" id="KW-1185">Reference proteome</keyword>
<dbReference type="EMBL" id="ML122282">
    <property type="protein sequence ID" value="RPD57276.1"/>
    <property type="molecule type" value="Genomic_DNA"/>
</dbReference>
<evidence type="ECO:0000313" key="2">
    <source>
        <dbReference type="Proteomes" id="UP000313359"/>
    </source>
</evidence>
<evidence type="ECO:0000313" key="1">
    <source>
        <dbReference type="EMBL" id="RPD57276.1"/>
    </source>
</evidence>
<sequence length="104" mass="11820">MGGWVGWLVYWLSTPYNAVPRTGLRHASCVMRQVPRTAVLCTLEHGHVRIRKRALAPSSGHCQPANLRSVRIEHTQAHKRKMIAKQRLHCIARLRLLILILISG</sequence>
<reference evidence="1" key="1">
    <citation type="journal article" date="2018" name="Genome Biol. Evol.">
        <title>Genomics and development of Lentinus tigrinus, a white-rot wood-decaying mushroom with dimorphic fruiting bodies.</title>
        <authorList>
            <person name="Wu B."/>
            <person name="Xu Z."/>
            <person name="Knudson A."/>
            <person name="Carlson A."/>
            <person name="Chen N."/>
            <person name="Kovaka S."/>
            <person name="LaButti K."/>
            <person name="Lipzen A."/>
            <person name="Pennachio C."/>
            <person name="Riley R."/>
            <person name="Schakwitz W."/>
            <person name="Umezawa K."/>
            <person name="Ohm R.A."/>
            <person name="Grigoriev I.V."/>
            <person name="Nagy L.G."/>
            <person name="Gibbons J."/>
            <person name="Hibbett D."/>
        </authorList>
    </citation>
    <scope>NUCLEOTIDE SEQUENCE [LARGE SCALE GENOMIC DNA]</scope>
    <source>
        <strain evidence="1">ALCF2SS1-6</strain>
    </source>
</reference>
<dbReference type="Proteomes" id="UP000313359">
    <property type="component" value="Unassembled WGS sequence"/>
</dbReference>